<sequence>MTEAAGKSYDGLPGAFRFAFSRSNSWLFKLYVAVALVLAGLVTIIFVFALIVLIADTVDASDGSISLLRSFFVLVGLLVVLPILAPVLFVARRHRREIGDDTGYDRRLASTGFLFIFAVYLGLVVSTPPEQQTSVDGALGPVLEVLYGLPSIVGLVPPVVAVLVIYGTHRLSR</sequence>
<name>A0AAP3E0R7_9EURY</name>
<gene>
    <name evidence="4" type="ORF">OB955_08130</name>
    <name evidence="3" type="ORF">OB960_04440</name>
</gene>
<feature type="domain" description="DUF8056" evidence="2">
    <location>
        <begin position="7"/>
        <end position="173"/>
    </location>
</feature>
<dbReference type="EMBL" id="JAOPKB010000003">
    <property type="protein sequence ID" value="MCU4972705.1"/>
    <property type="molecule type" value="Genomic_DNA"/>
</dbReference>
<keyword evidence="1" id="KW-1133">Transmembrane helix</keyword>
<dbReference type="InterPro" id="IPR058369">
    <property type="entry name" value="DUF8056"/>
</dbReference>
<evidence type="ECO:0000256" key="1">
    <source>
        <dbReference type="SAM" id="Phobius"/>
    </source>
</evidence>
<dbReference type="Proteomes" id="UP001320972">
    <property type="component" value="Unassembled WGS sequence"/>
</dbReference>
<protein>
    <recommendedName>
        <fullName evidence="2">DUF8056 domain-containing protein</fullName>
    </recommendedName>
</protein>
<feature type="transmembrane region" description="Helical" evidence="1">
    <location>
        <begin position="145"/>
        <end position="166"/>
    </location>
</feature>
<keyword evidence="5" id="KW-1185">Reference proteome</keyword>
<feature type="transmembrane region" description="Helical" evidence="1">
    <location>
        <begin position="108"/>
        <end position="125"/>
    </location>
</feature>
<evidence type="ECO:0000313" key="6">
    <source>
        <dbReference type="Proteomes" id="UP001321018"/>
    </source>
</evidence>
<evidence type="ECO:0000313" key="3">
    <source>
        <dbReference type="EMBL" id="MCU4740648.1"/>
    </source>
</evidence>
<evidence type="ECO:0000259" key="2">
    <source>
        <dbReference type="Pfam" id="PF26243"/>
    </source>
</evidence>
<keyword evidence="1" id="KW-0812">Transmembrane</keyword>
<evidence type="ECO:0000313" key="4">
    <source>
        <dbReference type="EMBL" id="MCU4972705.1"/>
    </source>
</evidence>
<organism evidence="3 6">
    <name type="scientific">Natronoglomus mannanivorans</name>
    <dbReference type="NCBI Taxonomy" id="2979990"/>
    <lineage>
        <taxon>Archaea</taxon>
        <taxon>Methanobacteriati</taxon>
        <taxon>Methanobacteriota</taxon>
        <taxon>Stenosarchaea group</taxon>
        <taxon>Halobacteria</taxon>
        <taxon>Halobacteriales</taxon>
        <taxon>Natrialbaceae</taxon>
        <taxon>Natronoglomus</taxon>
    </lineage>
</organism>
<comment type="caution">
    <text evidence="3">The sequence shown here is derived from an EMBL/GenBank/DDBJ whole genome shotgun (WGS) entry which is preliminary data.</text>
</comment>
<feature type="transmembrane region" description="Helical" evidence="1">
    <location>
        <begin position="67"/>
        <end position="88"/>
    </location>
</feature>
<keyword evidence="1" id="KW-0472">Membrane</keyword>
<dbReference type="EMBL" id="JAOPKA010000002">
    <property type="protein sequence ID" value="MCU4740648.1"/>
    <property type="molecule type" value="Genomic_DNA"/>
</dbReference>
<dbReference type="Pfam" id="PF26243">
    <property type="entry name" value="DUF8056"/>
    <property type="match status" value="1"/>
</dbReference>
<proteinExistence type="predicted"/>
<dbReference type="RefSeq" id="WP_338002492.1">
    <property type="nucleotide sequence ID" value="NZ_JAOPKA010000002.1"/>
</dbReference>
<evidence type="ECO:0000313" key="5">
    <source>
        <dbReference type="Proteomes" id="UP001320972"/>
    </source>
</evidence>
<feature type="transmembrane region" description="Helical" evidence="1">
    <location>
        <begin position="30"/>
        <end position="55"/>
    </location>
</feature>
<reference evidence="3 5" key="1">
    <citation type="submission" date="2022-09" db="EMBL/GenBank/DDBJ databases">
        <title>Enrichment on poylsaccharides allowed isolation of novel metabolic and taxonomic groups of Haloarchaea.</title>
        <authorList>
            <person name="Sorokin D.Y."/>
            <person name="Elcheninov A.G."/>
            <person name="Khizhniak T.V."/>
            <person name="Kolganova T.V."/>
            <person name="Kublanov I.V."/>
        </authorList>
    </citation>
    <scope>NUCLEOTIDE SEQUENCE</scope>
    <source>
        <strain evidence="4 5">AArc-m2/3/4</strain>
        <strain evidence="3">AArc-xg1-1</strain>
    </source>
</reference>
<dbReference type="AlphaFoldDB" id="A0AAP3E0R7"/>
<dbReference type="Proteomes" id="UP001321018">
    <property type="component" value="Unassembled WGS sequence"/>
</dbReference>
<accession>A0AAP3E0R7</accession>